<dbReference type="EMBL" id="JACCFK010000001">
    <property type="protein sequence ID" value="NYI88812.1"/>
    <property type="molecule type" value="Genomic_DNA"/>
</dbReference>
<feature type="region of interest" description="Disordered" evidence="5">
    <location>
        <begin position="144"/>
        <end position="167"/>
    </location>
</feature>
<dbReference type="InterPro" id="IPR013228">
    <property type="entry name" value="PE-PPE_C"/>
</dbReference>
<protein>
    <recommendedName>
        <fullName evidence="7">PE-PPE domain-containing protein</fullName>
    </recommendedName>
</protein>
<dbReference type="Pfam" id="PF08237">
    <property type="entry name" value="PE-PPE"/>
    <property type="match status" value="1"/>
</dbReference>
<comment type="similarity">
    <text evidence="1">Belongs to the cutinase family.</text>
</comment>
<dbReference type="InterPro" id="IPR000675">
    <property type="entry name" value="Cutinase/axe"/>
</dbReference>
<dbReference type="Proteomes" id="UP000549616">
    <property type="component" value="Unassembled WGS sequence"/>
</dbReference>
<dbReference type="SUPFAM" id="SSF53474">
    <property type="entry name" value="alpha/beta-Hydrolases"/>
    <property type="match status" value="1"/>
</dbReference>
<evidence type="ECO:0000256" key="3">
    <source>
        <dbReference type="ARBA" id="ARBA00022801"/>
    </source>
</evidence>
<dbReference type="PANTHER" id="PTHR33630:SF9">
    <property type="entry name" value="CUTINASE 4"/>
    <property type="match status" value="1"/>
</dbReference>
<accession>A0A853B1R8</accession>
<evidence type="ECO:0000256" key="2">
    <source>
        <dbReference type="ARBA" id="ARBA00022487"/>
    </source>
</evidence>
<evidence type="ECO:0000313" key="9">
    <source>
        <dbReference type="Proteomes" id="UP000549616"/>
    </source>
</evidence>
<keyword evidence="4" id="KW-1015">Disulfide bond</keyword>
<evidence type="ECO:0000259" key="7">
    <source>
        <dbReference type="Pfam" id="PF08237"/>
    </source>
</evidence>
<feature type="domain" description="PE-PPE" evidence="7">
    <location>
        <begin position="65"/>
        <end position="238"/>
    </location>
</feature>
<evidence type="ECO:0000256" key="6">
    <source>
        <dbReference type="SAM" id="SignalP"/>
    </source>
</evidence>
<feature type="signal peptide" evidence="6">
    <location>
        <begin position="1"/>
        <end position="32"/>
    </location>
</feature>
<evidence type="ECO:0000313" key="8">
    <source>
        <dbReference type="EMBL" id="NYI88812.1"/>
    </source>
</evidence>
<reference evidence="8 9" key="1">
    <citation type="submission" date="2020-07" db="EMBL/GenBank/DDBJ databases">
        <title>Sequencing the genomes of 1000 actinobacteria strains.</title>
        <authorList>
            <person name="Klenk H.-P."/>
        </authorList>
    </citation>
    <scope>NUCLEOTIDE SEQUENCE [LARGE SCALE GENOMIC DNA]</scope>
    <source>
        <strain evidence="8 9">DSM 104006</strain>
    </source>
</reference>
<evidence type="ECO:0000256" key="4">
    <source>
        <dbReference type="ARBA" id="ARBA00023157"/>
    </source>
</evidence>
<comment type="caution">
    <text evidence="8">The sequence shown here is derived from an EMBL/GenBank/DDBJ whole genome shotgun (WGS) entry which is preliminary data.</text>
</comment>
<dbReference type="RefSeq" id="WP_179772994.1">
    <property type="nucleotide sequence ID" value="NZ_JACCFK010000001.1"/>
</dbReference>
<organism evidence="8 9">
    <name type="scientific">Amycolatopsis endophytica</name>
    <dbReference type="NCBI Taxonomy" id="860233"/>
    <lineage>
        <taxon>Bacteria</taxon>
        <taxon>Bacillati</taxon>
        <taxon>Actinomycetota</taxon>
        <taxon>Actinomycetes</taxon>
        <taxon>Pseudonocardiales</taxon>
        <taxon>Pseudonocardiaceae</taxon>
        <taxon>Amycolatopsis</taxon>
    </lineage>
</organism>
<proteinExistence type="inferred from homology"/>
<evidence type="ECO:0000256" key="5">
    <source>
        <dbReference type="SAM" id="MobiDB-lite"/>
    </source>
</evidence>
<keyword evidence="3" id="KW-0378">Hydrolase</keyword>
<evidence type="ECO:0000256" key="1">
    <source>
        <dbReference type="ARBA" id="ARBA00007534"/>
    </source>
</evidence>
<dbReference type="Gene3D" id="3.40.50.1820">
    <property type="entry name" value="alpha/beta hydrolase"/>
    <property type="match status" value="1"/>
</dbReference>
<dbReference type="GO" id="GO:0052689">
    <property type="term" value="F:carboxylic ester hydrolase activity"/>
    <property type="evidence" value="ECO:0007669"/>
    <property type="project" value="UniProtKB-KW"/>
</dbReference>
<feature type="chain" id="PRO_5032550633" description="PE-PPE domain-containing protein" evidence="6">
    <location>
        <begin position="33"/>
        <end position="314"/>
    </location>
</feature>
<keyword evidence="2" id="KW-0719">Serine esterase</keyword>
<dbReference type="SMART" id="SM01110">
    <property type="entry name" value="Cutinase"/>
    <property type="match status" value="1"/>
</dbReference>
<keyword evidence="6" id="KW-0732">Signal</keyword>
<dbReference type="PANTHER" id="PTHR33630">
    <property type="entry name" value="CUTINASE RV1984C-RELATED-RELATED"/>
    <property type="match status" value="1"/>
</dbReference>
<name>A0A853B1R8_9PSEU</name>
<sequence length="314" mass="32563">MVLSRTKRVVTGLAALAMAGGLAVTGAQTASADPSCAHTKIFELGGTGHGDGSDFDGFNATVPAGVATEKVVYPAEIAPLPGHRLTMDQSVAEGMANLDRAVRDFHAACGDSTIIITGYSLGALVAGNELEALSHSGDIPHGQLKGVLYGDPRRPGDPAAGGDGSAAGGAGGIATNLPTFVGGITLQGPRPDYGDVVVKQICNQNDGICNSVNPFTNLAAFANGVAGYLLGDHNSYVPNPLVDVDQPSKFVQQAPRIQYGPPLPVPVPNPWVMFNGNFQPSQDAVRGIRDAARTALPPQLWQQLVAQWPWIEQL</sequence>
<dbReference type="AlphaFoldDB" id="A0A853B1R8"/>
<dbReference type="InterPro" id="IPR029058">
    <property type="entry name" value="AB_hydrolase_fold"/>
</dbReference>
<keyword evidence="9" id="KW-1185">Reference proteome</keyword>
<gene>
    <name evidence="8" type="ORF">HNR02_002135</name>
</gene>